<evidence type="ECO:0000313" key="2">
    <source>
        <dbReference type="EMBL" id="MFE9604625.1"/>
    </source>
</evidence>
<dbReference type="Gene3D" id="3.40.630.30">
    <property type="match status" value="1"/>
</dbReference>
<protein>
    <submittedName>
        <fullName evidence="2">GNAT family N-acetyltransferase</fullName>
    </submittedName>
</protein>
<evidence type="ECO:0000313" key="3">
    <source>
        <dbReference type="Proteomes" id="UP001601303"/>
    </source>
</evidence>
<comment type="caution">
    <text evidence="2">The sequence shown here is derived from an EMBL/GenBank/DDBJ whole genome shotgun (WGS) entry which is preliminary data.</text>
</comment>
<sequence>MAEAEGPHSDAAGHLLWAAQLSADDGCVGPGVRVFRHGSATAVVSPGLSGRDRIAVDGEADDALVLVRDEVLAEVGPGYRPFGEAELIAEVVRGTPGLVAAGGPGFLWMETAEPPSAVPEGVRWLDAEGEREAVALFEDAFPGSYARPGRPGARRWAGAYDQDPDGTGALLAVAGDAWSGVGCGFMAGVVTRPEARGRGLGVAVSRFVVDALVREYGRAALMVDADNPAAIAAYRRAGMRGREFAAAARARGSAGPS</sequence>
<dbReference type="Pfam" id="PF00583">
    <property type="entry name" value="Acetyltransf_1"/>
    <property type="match status" value="1"/>
</dbReference>
<dbReference type="InterPro" id="IPR016181">
    <property type="entry name" value="Acyl_CoA_acyltransferase"/>
</dbReference>
<dbReference type="InterPro" id="IPR000182">
    <property type="entry name" value="GNAT_dom"/>
</dbReference>
<evidence type="ECO:0000259" key="1">
    <source>
        <dbReference type="PROSITE" id="PS51186"/>
    </source>
</evidence>
<reference evidence="2 3" key="1">
    <citation type="submission" date="2024-10" db="EMBL/GenBank/DDBJ databases">
        <title>The Natural Products Discovery Center: Release of the First 8490 Sequenced Strains for Exploring Actinobacteria Biosynthetic Diversity.</title>
        <authorList>
            <person name="Kalkreuter E."/>
            <person name="Kautsar S.A."/>
            <person name="Yang D."/>
            <person name="Bader C.D."/>
            <person name="Teijaro C.N."/>
            <person name="Fluegel L."/>
            <person name="Davis C.M."/>
            <person name="Simpson J.R."/>
            <person name="Lauterbach L."/>
            <person name="Steele A.D."/>
            <person name="Gui C."/>
            <person name="Meng S."/>
            <person name="Li G."/>
            <person name="Viehrig K."/>
            <person name="Ye F."/>
            <person name="Su P."/>
            <person name="Kiefer A.F."/>
            <person name="Nichols A."/>
            <person name="Cepeda A.J."/>
            <person name="Yan W."/>
            <person name="Fan B."/>
            <person name="Jiang Y."/>
            <person name="Adhikari A."/>
            <person name="Zheng C.-J."/>
            <person name="Schuster L."/>
            <person name="Cowan T.M."/>
            <person name="Smanski M.J."/>
            <person name="Chevrette M.G."/>
            <person name="De Carvalho L.P.S."/>
            <person name="Shen B."/>
        </authorList>
    </citation>
    <scope>NUCLEOTIDE SEQUENCE [LARGE SCALE GENOMIC DNA]</scope>
    <source>
        <strain evidence="2 3">NPDC006488</strain>
    </source>
</reference>
<keyword evidence="3" id="KW-1185">Reference proteome</keyword>
<organism evidence="2 3">
    <name type="scientific">Streptomyces hokutonensis</name>
    <dbReference type="NCBI Taxonomy" id="1306990"/>
    <lineage>
        <taxon>Bacteria</taxon>
        <taxon>Bacillati</taxon>
        <taxon>Actinomycetota</taxon>
        <taxon>Actinomycetes</taxon>
        <taxon>Kitasatosporales</taxon>
        <taxon>Streptomycetaceae</taxon>
        <taxon>Streptomyces</taxon>
    </lineage>
</organism>
<accession>A0ABW6MIT0</accession>
<dbReference type="SUPFAM" id="SSF55729">
    <property type="entry name" value="Acyl-CoA N-acyltransferases (Nat)"/>
    <property type="match status" value="1"/>
</dbReference>
<dbReference type="PROSITE" id="PS51186">
    <property type="entry name" value="GNAT"/>
    <property type="match status" value="1"/>
</dbReference>
<proteinExistence type="predicted"/>
<dbReference type="EMBL" id="JBIAHM010000017">
    <property type="protein sequence ID" value="MFE9604625.1"/>
    <property type="molecule type" value="Genomic_DNA"/>
</dbReference>
<name>A0ABW6MIT0_9ACTN</name>
<gene>
    <name evidence="2" type="ORF">ACFYNQ_39540</name>
</gene>
<dbReference type="RefSeq" id="WP_388113556.1">
    <property type="nucleotide sequence ID" value="NZ_JBIAHM010000017.1"/>
</dbReference>
<dbReference type="Proteomes" id="UP001601303">
    <property type="component" value="Unassembled WGS sequence"/>
</dbReference>
<feature type="domain" description="N-acetyltransferase" evidence="1">
    <location>
        <begin position="109"/>
        <end position="257"/>
    </location>
</feature>